<organism evidence="1 2">
    <name type="scientific">Occultella aeris</name>
    <dbReference type="NCBI Taxonomy" id="2761496"/>
    <lineage>
        <taxon>Bacteria</taxon>
        <taxon>Bacillati</taxon>
        <taxon>Actinomycetota</taxon>
        <taxon>Actinomycetes</taxon>
        <taxon>Micrococcales</taxon>
        <taxon>Ruaniaceae</taxon>
        <taxon>Occultella</taxon>
    </lineage>
</organism>
<sequence>MSPLSRSVAERNKKYLNHVMRHVAPRMPGFGLLTHTGRTSGTKYTIPVNVFQRNGSYVFALTYGPRTDWVRNVRAAGSARLVTRGRIVDLVDPVLGRDETASWAPFVVARILRATDSLETLTMRAR</sequence>
<accession>A0A7M4DSG9</accession>
<dbReference type="NCBIfam" id="TIGR00026">
    <property type="entry name" value="hi_GC_TIGR00026"/>
    <property type="match status" value="1"/>
</dbReference>
<dbReference type="RefSeq" id="WP_156743673.1">
    <property type="nucleotide sequence ID" value="NZ_CACRYJ010000069.1"/>
</dbReference>
<dbReference type="GO" id="GO:0016491">
    <property type="term" value="F:oxidoreductase activity"/>
    <property type="evidence" value="ECO:0007669"/>
    <property type="project" value="InterPro"/>
</dbReference>
<name>A0A7M4DSG9_9MICO</name>
<evidence type="ECO:0000313" key="1">
    <source>
        <dbReference type="EMBL" id="VZO40413.1"/>
    </source>
</evidence>
<keyword evidence="2" id="KW-1185">Reference proteome</keyword>
<dbReference type="Pfam" id="PF04075">
    <property type="entry name" value="F420H2_quin_red"/>
    <property type="match status" value="1"/>
</dbReference>
<dbReference type="InterPro" id="IPR012349">
    <property type="entry name" value="Split_barrel_FMN-bd"/>
</dbReference>
<proteinExistence type="predicted"/>
<dbReference type="InterPro" id="IPR004378">
    <property type="entry name" value="F420H2_quin_Rdtase"/>
</dbReference>
<gene>
    <name evidence="1" type="ORF">HALOF300_05117</name>
</gene>
<evidence type="ECO:0000313" key="2">
    <source>
        <dbReference type="Proteomes" id="UP000419743"/>
    </source>
</evidence>
<dbReference type="Gene3D" id="2.30.110.10">
    <property type="entry name" value="Electron Transport, Fmn-binding Protein, Chain A"/>
    <property type="match status" value="1"/>
</dbReference>
<reference evidence="1 2" key="1">
    <citation type="submission" date="2019-11" db="EMBL/GenBank/DDBJ databases">
        <authorList>
            <person name="Criscuolo A."/>
        </authorList>
    </citation>
    <scope>NUCLEOTIDE SEQUENCE [LARGE SCALE GENOMIC DNA]</scope>
    <source>
        <strain evidence="1">CIP111667</strain>
    </source>
</reference>
<evidence type="ECO:0008006" key="3">
    <source>
        <dbReference type="Google" id="ProtNLM"/>
    </source>
</evidence>
<dbReference type="EMBL" id="CACRYJ010000069">
    <property type="protein sequence ID" value="VZO40413.1"/>
    <property type="molecule type" value="Genomic_DNA"/>
</dbReference>
<dbReference type="Proteomes" id="UP000419743">
    <property type="component" value="Unassembled WGS sequence"/>
</dbReference>
<comment type="caution">
    <text evidence="1">The sequence shown here is derived from an EMBL/GenBank/DDBJ whole genome shotgun (WGS) entry which is preliminary data.</text>
</comment>
<dbReference type="AlphaFoldDB" id="A0A7M4DSG9"/>
<protein>
    <recommendedName>
        <fullName evidence="3">Nitroreductase family deazaflavin-dependent oxidoreductase</fullName>
    </recommendedName>
</protein>